<keyword evidence="2" id="KW-1185">Reference proteome</keyword>
<evidence type="ECO:0000313" key="1">
    <source>
        <dbReference type="EMBL" id="KAJ9662358.1"/>
    </source>
</evidence>
<organism evidence="1 2">
    <name type="scientific">Neophaeococcomyces mojaviensis</name>
    <dbReference type="NCBI Taxonomy" id="3383035"/>
    <lineage>
        <taxon>Eukaryota</taxon>
        <taxon>Fungi</taxon>
        <taxon>Dikarya</taxon>
        <taxon>Ascomycota</taxon>
        <taxon>Pezizomycotina</taxon>
        <taxon>Eurotiomycetes</taxon>
        <taxon>Chaetothyriomycetidae</taxon>
        <taxon>Chaetothyriales</taxon>
        <taxon>Chaetothyriales incertae sedis</taxon>
        <taxon>Neophaeococcomyces</taxon>
    </lineage>
</organism>
<dbReference type="Proteomes" id="UP001172386">
    <property type="component" value="Unassembled WGS sequence"/>
</dbReference>
<accession>A0ACC3AH15</accession>
<protein>
    <submittedName>
        <fullName evidence="1">Uncharacterized protein</fullName>
    </submittedName>
</protein>
<comment type="caution">
    <text evidence="1">The sequence shown here is derived from an EMBL/GenBank/DDBJ whole genome shotgun (WGS) entry which is preliminary data.</text>
</comment>
<reference evidence="1" key="1">
    <citation type="submission" date="2022-10" db="EMBL/GenBank/DDBJ databases">
        <title>Culturing micro-colonial fungi from biological soil crusts in the Mojave desert and describing Neophaeococcomyces mojavensis, and introducing the new genera and species Taxawa tesnikishii.</title>
        <authorList>
            <person name="Kurbessoian T."/>
            <person name="Stajich J.E."/>
        </authorList>
    </citation>
    <scope>NUCLEOTIDE SEQUENCE</scope>
    <source>
        <strain evidence="1">JES_112</strain>
    </source>
</reference>
<proteinExistence type="predicted"/>
<gene>
    <name evidence="1" type="ORF">H2198_001492</name>
</gene>
<name>A0ACC3AH15_9EURO</name>
<dbReference type="EMBL" id="JAPDRQ010000016">
    <property type="protein sequence ID" value="KAJ9662358.1"/>
    <property type="molecule type" value="Genomic_DNA"/>
</dbReference>
<sequence>MKLFTRLVPAVLALCTTALAQISSDCNPMNATCSPNQGLGISNYSINFAEYETSSRVWNWTAGKATYDGNGAAFTVNKRGDTPTVKTRFYIFFGQVEVIMKAAPGQGIVSSIVVLSDTLDEIDWELIGGNNTHVQTNYFGKGNTTSYDRAVWHPISNPQEEYHNYTLDWSKEKLDFYIDSQIVRTLKYEDANGGLNYPQTPSDVRLGIWAGGDSKNDKYTIEWAGGETDYSKGPFNMYVQSLRISDASTGTQYTYGDRSGSMGSIQVANDTSKALSLDAGNGDTAAQSIKQKWNGLSTGAKIGIAASVLGVAAIGLIVFIFCCIKQRRAGKHEKLLEDAKFEKDRTELLAFRAEMGRQRSEKIALMQQAPIGVGNHGYHVPSSIGSHGGRGYQRY</sequence>
<evidence type="ECO:0000313" key="2">
    <source>
        <dbReference type="Proteomes" id="UP001172386"/>
    </source>
</evidence>